<dbReference type="SUPFAM" id="SSF50630">
    <property type="entry name" value="Acid proteases"/>
    <property type="match status" value="1"/>
</dbReference>
<dbReference type="InterPro" id="IPR021109">
    <property type="entry name" value="Peptidase_aspartic_dom_sf"/>
</dbReference>
<feature type="domain" description="Peptidase A1" evidence="1">
    <location>
        <begin position="1"/>
        <end position="174"/>
    </location>
</feature>
<dbReference type="Pfam" id="PF00026">
    <property type="entry name" value="Asp"/>
    <property type="match status" value="1"/>
</dbReference>
<dbReference type="InterPro" id="IPR033121">
    <property type="entry name" value="PEPTIDASE_A1"/>
</dbReference>
<proteinExistence type="predicted"/>
<feature type="non-terminal residue" evidence="2">
    <location>
        <position position="1"/>
    </location>
</feature>
<dbReference type="OrthoDB" id="771136at2759"/>
<dbReference type="InParanoid" id="A0A0C2ZKH2"/>
<organism evidence="2 3">
    <name type="scientific">Scleroderma citrinum Foug A</name>
    <dbReference type="NCBI Taxonomy" id="1036808"/>
    <lineage>
        <taxon>Eukaryota</taxon>
        <taxon>Fungi</taxon>
        <taxon>Dikarya</taxon>
        <taxon>Basidiomycota</taxon>
        <taxon>Agaricomycotina</taxon>
        <taxon>Agaricomycetes</taxon>
        <taxon>Agaricomycetidae</taxon>
        <taxon>Boletales</taxon>
        <taxon>Sclerodermatineae</taxon>
        <taxon>Sclerodermataceae</taxon>
        <taxon>Scleroderma</taxon>
    </lineage>
</organism>
<protein>
    <recommendedName>
        <fullName evidence="1">Peptidase A1 domain-containing protein</fullName>
    </recommendedName>
</protein>
<evidence type="ECO:0000313" key="2">
    <source>
        <dbReference type="EMBL" id="KIM53142.1"/>
    </source>
</evidence>
<sequence>ENEPGGTFTVGSFHNSSLCTGQIDFRNISVTPSHWLFTMSICTHQSSRKHPTGSSAYAAVDIGTTLVGRPSNAIWNVHAQILPSGPGAGGWEGCYSYSCDTAVNIAISFGSPSCPVGPADFHLTHLSSRCSLCFLRLQTGTNRAGSSEILSWCVSCLNSVYSVFTYNPHAIGFTQLSETVLAMNDVNGNPP</sequence>
<evidence type="ECO:0000313" key="3">
    <source>
        <dbReference type="Proteomes" id="UP000053989"/>
    </source>
</evidence>
<dbReference type="Gene3D" id="2.40.70.10">
    <property type="entry name" value="Acid Proteases"/>
    <property type="match status" value="1"/>
</dbReference>
<reference evidence="2 3" key="1">
    <citation type="submission" date="2014-04" db="EMBL/GenBank/DDBJ databases">
        <authorList>
            <consortium name="DOE Joint Genome Institute"/>
            <person name="Kuo A."/>
            <person name="Kohler A."/>
            <person name="Nagy L.G."/>
            <person name="Floudas D."/>
            <person name="Copeland A."/>
            <person name="Barry K.W."/>
            <person name="Cichocki N."/>
            <person name="Veneault-Fourrey C."/>
            <person name="LaButti K."/>
            <person name="Lindquist E.A."/>
            <person name="Lipzen A."/>
            <person name="Lundell T."/>
            <person name="Morin E."/>
            <person name="Murat C."/>
            <person name="Sun H."/>
            <person name="Tunlid A."/>
            <person name="Henrissat B."/>
            <person name="Grigoriev I.V."/>
            <person name="Hibbett D.S."/>
            <person name="Martin F."/>
            <person name="Nordberg H.P."/>
            <person name="Cantor M.N."/>
            <person name="Hua S.X."/>
        </authorList>
    </citation>
    <scope>NUCLEOTIDE SEQUENCE [LARGE SCALE GENOMIC DNA]</scope>
    <source>
        <strain evidence="2 3">Foug A</strain>
    </source>
</reference>
<dbReference type="STRING" id="1036808.A0A0C2ZKH2"/>
<evidence type="ECO:0000259" key="1">
    <source>
        <dbReference type="PROSITE" id="PS51767"/>
    </source>
</evidence>
<feature type="non-terminal residue" evidence="2">
    <location>
        <position position="191"/>
    </location>
</feature>
<dbReference type="HOGENOM" id="CLU_1424733_0_0_1"/>
<dbReference type="EMBL" id="KN822189">
    <property type="protein sequence ID" value="KIM53142.1"/>
    <property type="molecule type" value="Genomic_DNA"/>
</dbReference>
<keyword evidence="3" id="KW-1185">Reference proteome</keyword>
<accession>A0A0C2ZKH2</accession>
<reference evidence="3" key="2">
    <citation type="submission" date="2015-01" db="EMBL/GenBank/DDBJ databases">
        <title>Evolutionary Origins and Diversification of the Mycorrhizal Mutualists.</title>
        <authorList>
            <consortium name="DOE Joint Genome Institute"/>
            <consortium name="Mycorrhizal Genomics Consortium"/>
            <person name="Kohler A."/>
            <person name="Kuo A."/>
            <person name="Nagy L.G."/>
            <person name="Floudas D."/>
            <person name="Copeland A."/>
            <person name="Barry K.W."/>
            <person name="Cichocki N."/>
            <person name="Veneault-Fourrey C."/>
            <person name="LaButti K."/>
            <person name="Lindquist E.A."/>
            <person name="Lipzen A."/>
            <person name="Lundell T."/>
            <person name="Morin E."/>
            <person name="Murat C."/>
            <person name="Riley R."/>
            <person name="Ohm R."/>
            <person name="Sun H."/>
            <person name="Tunlid A."/>
            <person name="Henrissat B."/>
            <person name="Grigoriev I.V."/>
            <person name="Hibbett D.S."/>
            <person name="Martin F."/>
        </authorList>
    </citation>
    <scope>NUCLEOTIDE SEQUENCE [LARGE SCALE GENOMIC DNA]</scope>
    <source>
        <strain evidence="3">Foug A</strain>
    </source>
</reference>
<dbReference type="Proteomes" id="UP000053989">
    <property type="component" value="Unassembled WGS sequence"/>
</dbReference>
<name>A0A0C2ZKH2_9AGAM</name>
<dbReference type="PROSITE" id="PS51767">
    <property type="entry name" value="PEPTIDASE_A1"/>
    <property type="match status" value="1"/>
</dbReference>
<dbReference type="AlphaFoldDB" id="A0A0C2ZKH2"/>
<gene>
    <name evidence="2" type="ORF">SCLCIDRAFT_70274</name>
</gene>